<evidence type="ECO:0000259" key="2">
    <source>
        <dbReference type="Pfam" id="PF20151"/>
    </source>
</evidence>
<feature type="transmembrane region" description="Helical" evidence="1">
    <location>
        <begin position="50"/>
        <end position="71"/>
    </location>
</feature>
<dbReference type="EMBL" id="LATX01002555">
    <property type="protein sequence ID" value="KTB27401.1"/>
    <property type="molecule type" value="Genomic_DNA"/>
</dbReference>
<keyword evidence="1" id="KW-0472">Membrane</keyword>
<keyword evidence="1" id="KW-1133">Transmembrane helix</keyword>
<keyword evidence="1" id="KW-0812">Transmembrane</keyword>
<evidence type="ECO:0000313" key="3">
    <source>
        <dbReference type="EMBL" id="KTB27401.1"/>
    </source>
</evidence>
<organism evidence="3 4">
    <name type="scientific">Moniliophthora roreri</name>
    <name type="common">Frosty pod rot fungus</name>
    <name type="synonym">Monilia roreri</name>
    <dbReference type="NCBI Taxonomy" id="221103"/>
    <lineage>
        <taxon>Eukaryota</taxon>
        <taxon>Fungi</taxon>
        <taxon>Dikarya</taxon>
        <taxon>Basidiomycota</taxon>
        <taxon>Agaricomycotina</taxon>
        <taxon>Agaricomycetes</taxon>
        <taxon>Agaricomycetidae</taxon>
        <taxon>Agaricales</taxon>
        <taxon>Marasmiineae</taxon>
        <taxon>Marasmiaceae</taxon>
        <taxon>Moniliophthora</taxon>
    </lineage>
</organism>
<gene>
    <name evidence="3" type="ORF">WG66_20016</name>
</gene>
<feature type="transmembrane region" description="Helical" evidence="1">
    <location>
        <begin position="109"/>
        <end position="138"/>
    </location>
</feature>
<sequence length="286" mass="32825">MEDLVTTILNIQASRYVSAAGVVILLYDHLLTFGDEVELIWQAEWKFPKFLFLLIRYIVVISVLVHTYQMSGLTRSVQLPDEFVLAIITIAISNSIVLLHMWNLWDRKIWFILCSLVLFIVTQLANTATVIFGMTKIIPSTYFSHELRLCVISNKSSIQVLWAPGLVFEIFMLIALLWNALARPRAGEDELRDILIRDGLVFFTTLTMLRLANLILAIAAPLSLIFLVVFFVWCTTTVTVTRFMLNLRRNTVEKEKLRDLASRRGPILELQRLDQECQAGGDRVHR</sequence>
<proteinExistence type="predicted"/>
<evidence type="ECO:0000256" key="1">
    <source>
        <dbReference type="SAM" id="Phobius"/>
    </source>
</evidence>
<protein>
    <recommendedName>
        <fullName evidence="2">DUF6533 domain-containing protein</fullName>
    </recommendedName>
</protein>
<dbReference type="Proteomes" id="UP000054988">
    <property type="component" value="Unassembled WGS sequence"/>
</dbReference>
<feature type="transmembrane region" description="Helical" evidence="1">
    <location>
        <begin position="224"/>
        <end position="245"/>
    </location>
</feature>
<dbReference type="Pfam" id="PF20151">
    <property type="entry name" value="DUF6533"/>
    <property type="match status" value="1"/>
</dbReference>
<dbReference type="AlphaFoldDB" id="A0A0W0ETJ7"/>
<feature type="transmembrane region" description="Helical" evidence="1">
    <location>
        <begin position="158"/>
        <end position="178"/>
    </location>
</feature>
<feature type="domain" description="DUF6533" evidence="2">
    <location>
        <begin position="16"/>
        <end position="60"/>
    </location>
</feature>
<feature type="transmembrane region" description="Helical" evidence="1">
    <location>
        <begin position="83"/>
        <end position="102"/>
    </location>
</feature>
<dbReference type="InterPro" id="IPR045340">
    <property type="entry name" value="DUF6533"/>
</dbReference>
<reference evidence="3 4" key="1">
    <citation type="submission" date="2015-12" db="EMBL/GenBank/DDBJ databases">
        <title>Draft genome sequence of Moniliophthora roreri, the causal agent of frosty pod rot of cacao.</title>
        <authorList>
            <person name="Aime M.C."/>
            <person name="Diaz-Valderrama J.R."/>
            <person name="Kijpornyongpan T."/>
            <person name="Phillips-Mora W."/>
        </authorList>
    </citation>
    <scope>NUCLEOTIDE SEQUENCE [LARGE SCALE GENOMIC DNA]</scope>
    <source>
        <strain evidence="3 4">MCA 2952</strain>
    </source>
</reference>
<feature type="transmembrane region" description="Helical" evidence="1">
    <location>
        <begin position="199"/>
        <end position="218"/>
    </location>
</feature>
<evidence type="ECO:0000313" key="4">
    <source>
        <dbReference type="Proteomes" id="UP000054988"/>
    </source>
</evidence>
<name>A0A0W0ETJ7_MONRR</name>
<comment type="caution">
    <text evidence="3">The sequence shown here is derived from an EMBL/GenBank/DDBJ whole genome shotgun (WGS) entry which is preliminary data.</text>
</comment>
<accession>A0A0W0ETJ7</accession>